<dbReference type="Pfam" id="PF07503">
    <property type="entry name" value="zf-HYPF"/>
    <property type="match status" value="2"/>
</dbReference>
<evidence type="ECO:0000256" key="9">
    <source>
        <dbReference type="PROSITE-ProRule" id="PRU00520"/>
    </source>
</evidence>
<proteinExistence type="inferred from homology"/>
<evidence type="ECO:0000313" key="13">
    <source>
        <dbReference type="Proteomes" id="UP000003861"/>
    </source>
</evidence>
<evidence type="ECO:0000259" key="10">
    <source>
        <dbReference type="PROSITE" id="PS51160"/>
    </source>
</evidence>
<dbReference type="SUPFAM" id="SSF53067">
    <property type="entry name" value="Actin-like ATPase domain"/>
    <property type="match status" value="1"/>
</dbReference>
<feature type="active site" evidence="9">
    <location>
        <position position="21"/>
    </location>
</feature>
<dbReference type="OrthoDB" id="371970at2157"/>
<dbReference type="NCBIfam" id="TIGR00143">
    <property type="entry name" value="hypF"/>
    <property type="match status" value="1"/>
</dbReference>
<protein>
    <recommendedName>
        <fullName evidence="8">Carbamoyltransferase</fullName>
        <ecNumber evidence="8">6.2.-.-</ecNumber>
    </recommendedName>
</protein>
<dbReference type="PATRIC" id="fig|1033806.13.peg.3088"/>
<dbReference type="InterPro" id="IPR041440">
    <property type="entry name" value="HypF_C"/>
</dbReference>
<dbReference type="GO" id="GO:0003998">
    <property type="term" value="F:acylphosphatase activity"/>
    <property type="evidence" value="ECO:0007669"/>
    <property type="project" value="UniProtKB-EC"/>
</dbReference>
<dbReference type="RefSeq" id="WP_008526453.1">
    <property type="nucleotide sequence ID" value="NC_021921.1"/>
</dbReference>
<evidence type="ECO:0000256" key="1">
    <source>
        <dbReference type="ARBA" id="ARBA00004711"/>
    </source>
</evidence>
<evidence type="ECO:0000259" key="11">
    <source>
        <dbReference type="PROSITE" id="PS51163"/>
    </source>
</evidence>
<dbReference type="EMBL" id="AFNT02000071">
    <property type="protein sequence ID" value="ERJ04556.1"/>
    <property type="molecule type" value="Genomic_DNA"/>
</dbReference>
<dbReference type="UniPathway" id="UPA00335"/>
<dbReference type="Gene3D" id="3.30.110.120">
    <property type="match status" value="1"/>
</dbReference>
<feature type="domain" description="YrdC-like" evidence="11">
    <location>
        <begin position="204"/>
        <end position="391"/>
    </location>
</feature>
<dbReference type="InterPro" id="IPR055128">
    <property type="entry name" value="HypF_C_2"/>
</dbReference>
<dbReference type="InterPro" id="IPR011125">
    <property type="entry name" value="Znf_HypF"/>
</dbReference>
<dbReference type="SUPFAM" id="SSF54975">
    <property type="entry name" value="Acylphosphatase/BLUF domain-like"/>
    <property type="match status" value="1"/>
</dbReference>
<sequence>MSERTHVTVSVTGVVQGVGFRPFVYRTATENDLAGRVKNTGDGRVEIVLDGLQADVDGFLSALRTDPPPLARVENVVVEASEPAGLDTFEIVDSTDSSGGSGSIPPDTAMCDACLEDLRDPESRFHDYWATACVDCGPRYTVIRELPYDRPTTSMDDFPMCADCREDYEEPSDRRYHAQTIACPGCGPTLSLLDGDGSARADGDDAIERAGDRLADGDLVAIKGIGGTHLACDATDPAAVEALRERTGRPEKPFAVMAPDLATVESFAAVSDDERAALRDTRRPILLLDGRRTDRPRWLDAVSPGLHTVGVMLPYSGLHHLLFDHVDGPLVMTSANMPGVPMATDRASILADLDGVIDAALVHDREIVMRCDDSVARYAGGNRRFVRRSRGWVPESLPSPAETDRDVLALGAEFDATVALTQDGDVVPSQYLGDVDNPETVEYLRETVSHLRNLLGTDPDVVASDLHPDFLTTREAQKYASEGDMAGPVQVQHHHAHAASLLAERERERGVVIAADGTGYGPDGSIWGGEVLDATLADFERVGGLSTFSLPGGTAAIEQPARSLASLLDDEARIDELLVDRGALATESEAATVRRQVQAGVNTPATTSAGRLLDAVSALLDVCTDRSYEGEPAMKLESAAVDGAVLDYEIPFGTRDGNRVVDTRQFVRDLDALAGDHSTGDVAATAQWALARGLADVAVGIAADRGVDAVGFTGGVAYNDAITRTIRERVEAAGLDFLGHDRVPPGDGGIAYGQVAVASVRD</sequence>
<dbReference type="InterPro" id="IPR043129">
    <property type="entry name" value="ATPase_NBD"/>
</dbReference>
<dbReference type="GO" id="GO:0016743">
    <property type="term" value="F:carboxyl- or carbamoyltransferase activity"/>
    <property type="evidence" value="ECO:0007669"/>
    <property type="project" value="UniProtKB-UniRule"/>
</dbReference>
<feature type="domain" description="Acylphosphatase-like" evidence="10">
    <location>
        <begin position="6"/>
        <end position="93"/>
    </location>
</feature>
<dbReference type="InterPro" id="IPR001792">
    <property type="entry name" value="Acylphosphatase-like_dom"/>
</dbReference>
<dbReference type="AlphaFoldDB" id="U2DXM3"/>
<evidence type="ECO:0000256" key="8">
    <source>
        <dbReference type="PIRNR" id="PIRNR006256"/>
    </source>
</evidence>
<evidence type="ECO:0000256" key="5">
    <source>
        <dbReference type="ARBA" id="ARBA00022771"/>
    </source>
</evidence>
<evidence type="ECO:0000256" key="4">
    <source>
        <dbReference type="ARBA" id="ARBA00022723"/>
    </source>
</evidence>
<organism evidence="12 13">
    <name type="scientific">Halorhabdus tiamatea SARL4B</name>
    <dbReference type="NCBI Taxonomy" id="1033806"/>
    <lineage>
        <taxon>Archaea</taxon>
        <taxon>Methanobacteriati</taxon>
        <taxon>Methanobacteriota</taxon>
        <taxon>Stenosarchaea group</taxon>
        <taxon>Halobacteria</taxon>
        <taxon>Halobacteriales</taxon>
        <taxon>Haloarculaceae</taxon>
        <taxon>Halorhabdus</taxon>
    </lineage>
</organism>
<dbReference type="PROSITE" id="PS51163">
    <property type="entry name" value="YRDC"/>
    <property type="match status" value="1"/>
</dbReference>
<reference evidence="12 13" key="1">
    <citation type="journal article" date="2011" name="J. Bacteriol.">
        <title>Genome sequence of Halorhabdus tiamatea, the first archaeon isolated from a deep-sea anoxic brine lake.</title>
        <authorList>
            <person name="Antunes A."/>
            <person name="Alam I."/>
            <person name="Bajic V.B."/>
            <person name="Stingl U."/>
        </authorList>
    </citation>
    <scope>NUCLEOTIDE SEQUENCE [LARGE SCALE GENOMIC DNA]</scope>
    <source>
        <strain evidence="12 13">SARL4B</strain>
    </source>
</reference>
<dbReference type="InterPro" id="IPR017945">
    <property type="entry name" value="DHBP_synth_RibB-like_a/b_dom"/>
</dbReference>
<dbReference type="Pfam" id="PF01300">
    <property type="entry name" value="Sua5_yciO_yrdC"/>
    <property type="match status" value="1"/>
</dbReference>
<dbReference type="eggNOG" id="arCOG01187">
    <property type="taxonomic scope" value="Archaea"/>
</dbReference>
<keyword evidence="4" id="KW-0479">Metal-binding</keyword>
<comment type="caution">
    <text evidence="12">The sequence shown here is derived from an EMBL/GenBank/DDBJ whole genome shotgun (WGS) entry which is preliminary data.</text>
</comment>
<feature type="active site" evidence="9">
    <location>
        <position position="39"/>
    </location>
</feature>
<keyword evidence="6" id="KW-0862">Zinc</keyword>
<name>U2DXM3_9EURY</name>
<dbReference type="Pfam" id="PF17788">
    <property type="entry name" value="HypF_C"/>
    <property type="match status" value="1"/>
</dbReference>
<dbReference type="GO" id="GO:0051604">
    <property type="term" value="P:protein maturation"/>
    <property type="evidence" value="ECO:0007669"/>
    <property type="project" value="TreeGrafter"/>
</dbReference>
<dbReference type="PIRSF" id="PIRSF006256">
    <property type="entry name" value="CMPcnvr_hdrg_mat"/>
    <property type="match status" value="1"/>
</dbReference>
<gene>
    <name evidence="12" type="ORF">HLRTI_003491</name>
</gene>
<dbReference type="GO" id="GO:0016874">
    <property type="term" value="F:ligase activity"/>
    <property type="evidence" value="ECO:0007669"/>
    <property type="project" value="UniProtKB-UniRule"/>
</dbReference>
<dbReference type="Gene3D" id="3.30.420.360">
    <property type="match status" value="1"/>
</dbReference>
<accession>U2DXM3</accession>
<keyword evidence="3" id="KW-0436">Ligase</keyword>
<dbReference type="GeneID" id="23799537"/>
<dbReference type="EC" id="6.2.-.-" evidence="8"/>
<comment type="pathway">
    <text evidence="1">Protein modification; [NiFe] hydrogenase maturation.</text>
</comment>
<dbReference type="Pfam" id="PF22521">
    <property type="entry name" value="HypF_C_2"/>
    <property type="match status" value="1"/>
</dbReference>
<dbReference type="InterPro" id="IPR004421">
    <property type="entry name" value="Carbamoyltransferase_HypF"/>
</dbReference>
<comment type="similarity">
    <text evidence="2 8">Belongs to the carbamoyltransferase HypF family.</text>
</comment>
<evidence type="ECO:0000313" key="12">
    <source>
        <dbReference type="EMBL" id="ERJ04556.1"/>
    </source>
</evidence>
<dbReference type="Proteomes" id="UP000003861">
    <property type="component" value="Unassembled WGS sequence"/>
</dbReference>
<dbReference type="InterPro" id="IPR006070">
    <property type="entry name" value="Sua5-like_dom"/>
</dbReference>
<keyword evidence="5" id="KW-0863">Zinc-finger</keyword>
<dbReference type="SUPFAM" id="SSF55821">
    <property type="entry name" value="YrdC/RibB"/>
    <property type="match status" value="1"/>
</dbReference>
<evidence type="ECO:0000256" key="3">
    <source>
        <dbReference type="ARBA" id="ARBA00022598"/>
    </source>
</evidence>
<dbReference type="InterPro" id="IPR036046">
    <property type="entry name" value="Acylphosphatase-like_dom_sf"/>
</dbReference>
<dbReference type="InterPro" id="IPR017968">
    <property type="entry name" value="Acylphosphatase_CS"/>
</dbReference>
<reference evidence="12 13" key="2">
    <citation type="journal article" date="2013" name="PLoS ONE">
        <title>INDIGO - INtegrated Data Warehouse of MIcrobial GenOmes with Examples from the Red Sea Extremophiles.</title>
        <authorList>
            <person name="Alam I."/>
            <person name="Antunes A."/>
            <person name="Kamau A.A."/>
            <person name="Ba Alawi W."/>
            <person name="Kalkatawi M."/>
            <person name="Stingl U."/>
            <person name="Bajic V.B."/>
        </authorList>
    </citation>
    <scope>NUCLEOTIDE SEQUENCE [LARGE SCALE GENOMIC DNA]</scope>
    <source>
        <strain evidence="12 13">SARL4B</strain>
    </source>
</reference>
<dbReference type="PANTHER" id="PTHR42959:SF1">
    <property type="entry name" value="CARBAMOYLTRANSFERASE HYPF"/>
    <property type="match status" value="1"/>
</dbReference>
<dbReference type="GO" id="GO:0003725">
    <property type="term" value="F:double-stranded RNA binding"/>
    <property type="evidence" value="ECO:0007669"/>
    <property type="project" value="InterPro"/>
</dbReference>
<evidence type="ECO:0000256" key="2">
    <source>
        <dbReference type="ARBA" id="ARBA00008097"/>
    </source>
</evidence>
<comment type="catalytic activity">
    <reaction evidence="9">
        <text>an acyl phosphate + H2O = a carboxylate + phosphate + H(+)</text>
        <dbReference type="Rhea" id="RHEA:14965"/>
        <dbReference type="ChEBI" id="CHEBI:15377"/>
        <dbReference type="ChEBI" id="CHEBI:15378"/>
        <dbReference type="ChEBI" id="CHEBI:29067"/>
        <dbReference type="ChEBI" id="CHEBI:43474"/>
        <dbReference type="ChEBI" id="CHEBI:59918"/>
        <dbReference type="EC" id="3.6.1.7"/>
    </reaction>
</comment>
<dbReference type="Pfam" id="PF00708">
    <property type="entry name" value="Acylphosphatase"/>
    <property type="match status" value="1"/>
</dbReference>
<evidence type="ECO:0000256" key="6">
    <source>
        <dbReference type="ARBA" id="ARBA00022833"/>
    </source>
</evidence>
<dbReference type="InterPro" id="IPR051060">
    <property type="entry name" value="Carbamoyltrans_HypF-like"/>
</dbReference>
<dbReference type="PANTHER" id="PTHR42959">
    <property type="entry name" value="CARBAMOYLTRANSFERASE"/>
    <property type="match status" value="1"/>
</dbReference>
<dbReference type="Gene3D" id="3.90.870.50">
    <property type="match status" value="1"/>
</dbReference>
<dbReference type="Gene3D" id="3.30.420.40">
    <property type="match status" value="1"/>
</dbReference>
<dbReference type="PROSITE" id="PS00150">
    <property type="entry name" value="ACYLPHOSPHATASE_1"/>
    <property type="match status" value="1"/>
</dbReference>
<dbReference type="STRING" id="1033806.HTIA_1904"/>
<comment type="catalytic activity">
    <reaction evidence="7">
        <text>C-terminal L-cysteinyl-[HypE protein] + carbamoyl phosphate + ATP + H2O = C-terminal S-carboxamide-L-cysteinyl-[HypE protein] + AMP + phosphate + diphosphate + H(+)</text>
        <dbReference type="Rhea" id="RHEA:55636"/>
        <dbReference type="Rhea" id="RHEA-COMP:14247"/>
        <dbReference type="Rhea" id="RHEA-COMP:14392"/>
        <dbReference type="ChEBI" id="CHEBI:15377"/>
        <dbReference type="ChEBI" id="CHEBI:15378"/>
        <dbReference type="ChEBI" id="CHEBI:30616"/>
        <dbReference type="ChEBI" id="CHEBI:33019"/>
        <dbReference type="ChEBI" id="CHEBI:43474"/>
        <dbReference type="ChEBI" id="CHEBI:58228"/>
        <dbReference type="ChEBI" id="CHEBI:76913"/>
        <dbReference type="ChEBI" id="CHEBI:139126"/>
        <dbReference type="ChEBI" id="CHEBI:456215"/>
    </reaction>
</comment>
<keyword evidence="9 12" id="KW-0378">Hydrolase</keyword>
<evidence type="ECO:0000256" key="7">
    <source>
        <dbReference type="ARBA" id="ARBA00048220"/>
    </source>
</evidence>
<dbReference type="PROSITE" id="PS51160">
    <property type="entry name" value="ACYLPHOSPHATASE_3"/>
    <property type="match status" value="1"/>
</dbReference>
<dbReference type="GO" id="GO:0008270">
    <property type="term" value="F:zinc ion binding"/>
    <property type="evidence" value="ECO:0007669"/>
    <property type="project" value="UniProtKB-KW"/>
</dbReference>